<dbReference type="PANTHER" id="PTHR24416">
    <property type="entry name" value="TYROSINE-PROTEIN KINASE RECEPTOR"/>
    <property type="match status" value="1"/>
</dbReference>
<keyword evidence="7" id="KW-0732">Signal</keyword>
<dbReference type="GO" id="GO:0005524">
    <property type="term" value="F:ATP binding"/>
    <property type="evidence" value="ECO:0007669"/>
    <property type="project" value="UniProtKB-UniRule"/>
</dbReference>
<dbReference type="FunFam" id="3.30.200.20:FF:000334">
    <property type="entry name" value="Fibroblast growth factor receptor"/>
    <property type="match status" value="1"/>
</dbReference>
<feature type="binding site" evidence="20">
    <location>
        <position position="614"/>
    </location>
    <ligand>
        <name>ATP</name>
        <dbReference type="ChEBI" id="CHEBI:30616"/>
    </ligand>
</feature>
<keyword evidence="8" id="KW-0677">Repeat</keyword>
<dbReference type="InterPro" id="IPR003599">
    <property type="entry name" value="Ig_sub"/>
</dbReference>
<dbReference type="GO" id="GO:0007169">
    <property type="term" value="P:cell surface receptor protein tyrosine kinase signaling pathway"/>
    <property type="evidence" value="ECO:0007669"/>
    <property type="project" value="TreeGrafter"/>
</dbReference>
<feature type="compositionally biased region" description="Low complexity" evidence="21">
    <location>
        <begin position="90"/>
        <end position="100"/>
    </location>
</feature>
<dbReference type="SUPFAM" id="SSF48726">
    <property type="entry name" value="Immunoglobulin"/>
    <property type="match status" value="3"/>
</dbReference>
<keyword evidence="5" id="KW-0808">Transferase</keyword>
<keyword evidence="14" id="KW-0829">Tyrosine-protein kinase</keyword>
<organism evidence="27">
    <name type="scientific">Anopheles sinensis</name>
    <name type="common">Mosquito</name>
    <dbReference type="NCBI Taxonomy" id="74873"/>
    <lineage>
        <taxon>Eukaryota</taxon>
        <taxon>Metazoa</taxon>
        <taxon>Ecdysozoa</taxon>
        <taxon>Arthropoda</taxon>
        <taxon>Hexapoda</taxon>
        <taxon>Insecta</taxon>
        <taxon>Pterygota</taxon>
        <taxon>Neoptera</taxon>
        <taxon>Endopterygota</taxon>
        <taxon>Diptera</taxon>
        <taxon>Nematocera</taxon>
        <taxon>Culicoidea</taxon>
        <taxon>Culicidae</taxon>
        <taxon>Anophelinae</taxon>
        <taxon>Anopheles</taxon>
    </lineage>
</organism>
<proteinExistence type="predicted"/>
<evidence type="ECO:0000256" key="2">
    <source>
        <dbReference type="ARBA" id="ARBA00004167"/>
    </source>
</evidence>
<comment type="subcellular location">
    <subcellularLocation>
        <location evidence="2">Membrane</location>
        <topology evidence="2">Single-pass membrane protein</topology>
    </subcellularLocation>
    <subcellularLocation>
        <location evidence="1">Nucleus</location>
    </subcellularLocation>
</comment>
<keyword evidence="13 22" id="KW-0472">Membrane</keyword>
<dbReference type="Pfam" id="PF00249">
    <property type="entry name" value="Myb_DNA-binding"/>
    <property type="match status" value="1"/>
</dbReference>
<feature type="region of interest" description="Disordered" evidence="21">
    <location>
        <begin position="80"/>
        <end position="102"/>
    </location>
</feature>
<gene>
    <name evidence="27" type="ORF">ZHAS_00005943</name>
</gene>
<evidence type="ECO:0000256" key="5">
    <source>
        <dbReference type="ARBA" id="ARBA00022679"/>
    </source>
</evidence>
<dbReference type="GO" id="GO:0005634">
    <property type="term" value="C:nucleus"/>
    <property type="evidence" value="ECO:0007669"/>
    <property type="project" value="UniProtKB-SubCell"/>
</dbReference>
<dbReference type="InterPro" id="IPR008266">
    <property type="entry name" value="Tyr_kinase_AS"/>
</dbReference>
<feature type="region of interest" description="Disordered" evidence="21">
    <location>
        <begin position="211"/>
        <end position="258"/>
    </location>
</feature>
<feature type="domain" description="SANT" evidence="26">
    <location>
        <begin position="931"/>
        <end position="983"/>
    </location>
</feature>
<evidence type="ECO:0000256" key="18">
    <source>
        <dbReference type="ARBA" id="ARBA00023319"/>
    </source>
</evidence>
<dbReference type="PROSITE" id="PS51293">
    <property type="entry name" value="SANT"/>
    <property type="match status" value="1"/>
</dbReference>
<protein>
    <recommendedName>
        <fullName evidence="3">receptor protein-tyrosine kinase</fullName>
        <ecNumber evidence="3">2.7.10.1</ecNumber>
    </recommendedName>
</protein>
<keyword evidence="11 20" id="KW-0067">ATP-binding</keyword>
<dbReference type="InterPro" id="IPR001005">
    <property type="entry name" value="SANT/Myb"/>
</dbReference>
<feature type="compositionally biased region" description="Acidic residues" evidence="21">
    <location>
        <begin position="881"/>
        <end position="893"/>
    </location>
</feature>
<dbReference type="Gene3D" id="2.60.40.10">
    <property type="entry name" value="Immunoglobulins"/>
    <property type="match status" value="3"/>
</dbReference>
<dbReference type="FunFam" id="2.60.40.10:FF:000016">
    <property type="entry name" value="Fibroblast growth factor receptor"/>
    <property type="match status" value="2"/>
</dbReference>
<dbReference type="VEuPathDB" id="VectorBase:ASIC005943"/>
<dbReference type="STRING" id="74873.A0A084VKS5"/>
<feature type="compositionally biased region" description="Low complexity" evidence="21">
    <location>
        <begin position="1290"/>
        <end position="1320"/>
    </location>
</feature>
<evidence type="ECO:0000256" key="4">
    <source>
        <dbReference type="ARBA" id="ARBA00022553"/>
    </source>
</evidence>
<keyword evidence="12 22" id="KW-1133">Transmembrane helix</keyword>
<dbReference type="PROSITE" id="PS50011">
    <property type="entry name" value="PROTEIN_KINASE_DOM"/>
    <property type="match status" value="1"/>
</dbReference>
<dbReference type="GO" id="GO:0010468">
    <property type="term" value="P:regulation of gene expression"/>
    <property type="evidence" value="ECO:0007669"/>
    <property type="project" value="UniProtKB-ARBA"/>
</dbReference>
<dbReference type="SMART" id="SM00219">
    <property type="entry name" value="TyrKc"/>
    <property type="match status" value="1"/>
</dbReference>
<dbReference type="GO" id="GO:0030154">
    <property type="term" value="P:cell differentiation"/>
    <property type="evidence" value="ECO:0007669"/>
    <property type="project" value="UniProtKB-ARBA"/>
</dbReference>
<dbReference type="GO" id="GO:0043235">
    <property type="term" value="C:receptor complex"/>
    <property type="evidence" value="ECO:0007669"/>
    <property type="project" value="TreeGrafter"/>
</dbReference>
<keyword evidence="6 22" id="KW-0812">Transmembrane</keyword>
<feature type="domain" description="Myb-like" evidence="24">
    <location>
        <begin position="933"/>
        <end position="979"/>
    </location>
</feature>
<dbReference type="VEuPathDB" id="VectorBase:ASIS006553"/>
<evidence type="ECO:0000256" key="13">
    <source>
        <dbReference type="ARBA" id="ARBA00023136"/>
    </source>
</evidence>
<dbReference type="Pfam" id="PF13927">
    <property type="entry name" value="Ig_3"/>
    <property type="match status" value="1"/>
</dbReference>
<feature type="compositionally biased region" description="Polar residues" evidence="21">
    <location>
        <begin position="1275"/>
        <end position="1285"/>
    </location>
</feature>
<dbReference type="InterPro" id="IPR055141">
    <property type="entry name" value="TADA2A_B-like_dom"/>
</dbReference>
<dbReference type="InterPro" id="IPR013098">
    <property type="entry name" value="Ig_I-set"/>
</dbReference>
<keyword evidence="16" id="KW-0675">Receptor</keyword>
<feature type="transmembrane region" description="Helical" evidence="22">
    <location>
        <begin position="472"/>
        <end position="495"/>
    </location>
</feature>
<dbReference type="FunFam" id="1.10.10.60:FF:000170">
    <property type="entry name" value="Transcriptional adapter"/>
    <property type="match status" value="1"/>
</dbReference>
<feature type="domain" description="Protein kinase" evidence="23">
    <location>
        <begin position="580"/>
        <end position="867"/>
    </location>
</feature>
<evidence type="ECO:0000256" key="14">
    <source>
        <dbReference type="ARBA" id="ARBA00023137"/>
    </source>
</evidence>
<dbReference type="Gene3D" id="1.10.10.60">
    <property type="entry name" value="Homeodomain-like"/>
    <property type="match status" value="1"/>
</dbReference>
<dbReference type="InterPro" id="IPR017884">
    <property type="entry name" value="SANT_dom"/>
</dbReference>
<dbReference type="EnsemblMetazoa" id="ASIC005943-RA">
    <property type="protein sequence ID" value="ASIC005943-PA"/>
    <property type="gene ID" value="ASIC005943"/>
</dbReference>
<dbReference type="Pfam" id="PF07714">
    <property type="entry name" value="PK_Tyr_Ser-Thr"/>
    <property type="match status" value="1"/>
</dbReference>
<keyword evidence="15" id="KW-1015">Disulfide bond</keyword>
<accession>A0A084VKS5</accession>
<feature type="region of interest" description="Disordered" evidence="21">
    <location>
        <begin position="869"/>
        <end position="894"/>
    </location>
</feature>
<dbReference type="Gene3D" id="3.30.200.20">
    <property type="entry name" value="Phosphorylase Kinase, domain 1"/>
    <property type="match status" value="1"/>
</dbReference>
<dbReference type="GO" id="GO:0010646">
    <property type="term" value="P:regulation of cell communication"/>
    <property type="evidence" value="ECO:0007669"/>
    <property type="project" value="UniProtKB-ARBA"/>
</dbReference>
<dbReference type="EC" id="2.7.10.1" evidence="3"/>
<dbReference type="InterPro" id="IPR013783">
    <property type="entry name" value="Ig-like_fold"/>
</dbReference>
<evidence type="ECO:0000256" key="1">
    <source>
        <dbReference type="ARBA" id="ARBA00004123"/>
    </source>
</evidence>
<dbReference type="PANTHER" id="PTHR24416:SF550">
    <property type="entry name" value="FIBROBLAST GROWTH FACTOR RECEPTOR HOMOLOG 1-RELATED"/>
    <property type="match status" value="1"/>
</dbReference>
<keyword evidence="4" id="KW-0597">Phosphoprotein</keyword>
<dbReference type="Pfam" id="PF22941">
    <property type="entry name" value="TADA2A-like_3rd"/>
    <property type="match status" value="1"/>
</dbReference>
<dbReference type="GO" id="GO:0005886">
    <property type="term" value="C:plasma membrane"/>
    <property type="evidence" value="ECO:0007669"/>
    <property type="project" value="TreeGrafter"/>
</dbReference>
<dbReference type="FunFam" id="2.60.40.10:FF:000020">
    <property type="entry name" value="Fibroblast growth factor receptor"/>
    <property type="match status" value="1"/>
</dbReference>
<evidence type="ECO:0000256" key="16">
    <source>
        <dbReference type="ARBA" id="ARBA00023170"/>
    </source>
</evidence>
<evidence type="ECO:0000256" key="6">
    <source>
        <dbReference type="ARBA" id="ARBA00022692"/>
    </source>
</evidence>
<dbReference type="CDD" id="cd00167">
    <property type="entry name" value="SANT"/>
    <property type="match status" value="1"/>
</dbReference>
<dbReference type="InterPro" id="IPR020635">
    <property type="entry name" value="Tyr_kinase_cat_dom"/>
</dbReference>
<dbReference type="GO" id="GO:0070857">
    <property type="term" value="P:regulation of bile acid biosynthetic process"/>
    <property type="evidence" value="ECO:0007669"/>
    <property type="project" value="UniProtKB-ARBA"/>
</dbReference>
<dbReference type="InterPro" id="IPR001245">
    <property type="entry name" value="Ser-Thr/Tyr_kinase_cat_dom"/>
</dbReference>
<reference evidence="27 29" key="1">
    <citation type="journal article" date="2014" name="BMC Genomics">
        <title>Genome sequence of Anopheles sinensis provides insight into genetics basis of mosquito competence for malaria parasites.</title>
        <authorList>
            <person name="Zhou D."/>
            <person name="Zhang D."/>
            <person name="Ding G."/>
            <person name="Shi L."/>
            <person name="Hou Q."/>
            <person name="Ye Y."/>
            <person name="Xu Y."/>
            <person name="Zhou H."/>
            <person name="Xiong C."/>
            <person name="Li S."/>
            <person name="Yu J."/>
            <person name="Hong S."/>
            <person name="Yu X."/>
            <person name="Zou P."/>
            <person name="Chen C."/>
            <person name="Chang X."/>
            <person name="Wang W."/>
            <person name="Lv Y."/>
            <person name="Sun Y."/>
            <person name="Ma L."/>
            <person name="Shen B."/>
            <person name="Zhu C."/>
        </authorList>
    </citation>
    <scope>NUCLEOTIDE SEQUENCE [LARGE SCALE GENOMIC DNA]</scope>
</reference>
<evidence type="ECO:0000256" key="11">
    <source>
        <dbReference type="ARBA" id="ARBA00022840"/>
    </source>
</evidence>
<evidence type="ECO:0000256" key="19">
    <source>
        <dbReference type="ARBA" id="ARBA00051243"/>
    </source>
</evidence>
<evidence type="ECO:0000259" key="23">
    <source>
        <dbReference type="PROSITE" id="PS50011"/>
    </source>
</evidence>
<dbReference type="VEuPathDB" id="VectorBase:ASIS001354"/>
<keyword evidence="18" id="KW-0393">Immunoglobulin domain</keyword>
<evidence type="ECO:0000256" key="17">
    <source>
        <dbReference type="ARBA" id="ARBA00023180"/>
    </source>
</evidence>
<evidence type="ECO:0000256" key="3">
    <source>
        <dbReference type="ARBA" id="ARBA00011902"/>
    </source>
</evidence>
<feature type="domain" description="Ig-like" evidence="25">
    <location>
        <begin position="358"/>
        <end position="450"/>
    </location>
</feature>
<dbReference type="InterPro" id="IPR036179">
    <property type="entry name" value="Ig-like_dom_sf"/>
</dbReference>
<feature type="domain" description="Ig-like" evidence="25">
    <location>
        <begin position="261"/>
        <end position="351"/>
    </location>
</feature>
<evidence type="ECO:0000256" key="12">
    <source>
        <dbReference type="ARBA" id="ARBA00022989"/>
    </source>
</evidence>
<dbReference type="SUPFAM" id="SSF56112">
    <property type="entry name" value="Protein kinase-like (PK-like)"/>
    <property type="match status" value="1"/>
</dbReference>
<dbReference type="PRINTS" id="PR00109">
    <property type="entry name" value="TYRKINASE"/>
</dbReference>
<name>A0A084VKS5_ANOSI</name>
<dbReference type="SMART" id="SM00717">
    <property type="entry name" value="SANT"/>
    <property type="match status" value="1"/>
</dbReference>
<dbReference type="Gene3D" id="1.10.510.10">
    <property type="entry name" value="Transferase(Phosphotransferase) domain 1"/>
    <property type="match status" value="1"/>
</dbReference>
<dbReference type="GO" id="GO:0023051">
    <property type="term" value="P:regulation of signaling"/>
    <property type="evidence" value="ECO:0007669"/>
    <property type="project" value="UniProtKB-ARBA"/>
</dbReference>
<dbReference type="EMBL" id="ATLV01014246">
    <property type="status" value="NOT_ANNOTATED_CDS"/>
    <property type="molecule type" value="Genomic_DNA"/>
</dbReference>
<evidence type="ECO:0000313" key="29">
    <source>
        <dbReference type="Proteomes" id="UP000030765"/>
    </source>
</evidence>
<dbReference type="FunFam" id="1.10.510.10:FF:000007">
    <property type="entry name" value="Fibroblast growth factor receptor"/>
    <property type="match status" value="1"/>
</dbReference>
<evidence type="ECO:0000256" key="9">
    <source>
        <dbReference type="ARBA" id="ARBA00022741"/>
    </source>
</evidence>
<evidence type="ECO:0000313" key="27">
    <source>
        <dbReference type="EMBL" id="KFB38569.1"/>
    </source>
</evidence>
<feature type="domain" description="Ig-like" evidence="25">
    <location>
        <begin position="84"/>
        <end position="173"/>
    </location>
</feature>
<dbReference type="InterPro" id="IPR011009">
    <property type="entry name" value="Kinase-like_dom_sf"/>
</dbReference>
<dbReference type="InterPro" id="IPR050122">
    <property type="entry name" value="RTK"/>
</dbReference>
<dbReference type="OrthoDB" id="5984265at2759"/>
<dbReference type="Pfam" id="PF24533">
    <property type="entry name" value="Tri-helical_Ada2b_C"/>
    <property type="match status" value="1"/>
</dbReference>
<evidence type="ECO:0000256" key="10">
    <source>
        <dbReference type="ARBA" id="ARBA00022777"/>
    </source>
</evidence>
<dbReference type="PROSITE" id="PS50090">
    <property type="entry name" value="MYB_LIKE"/>
    <property type="match status" value="1"/>
</dbReference>
<feature type="compositionally biased region" description="Low complexity" evidence="21">
    <location>
        <begin position="1227"/>
        <end position="1246"/>
    </location>
</feature>
<dbReference type="OMA" id="TTHIQWV"/>
<dbReference type="Pfam" id="PF07679">
    <property type="entry name" value="I-set"/>
    <property type="match status" value="2"/>
</dbReference>
<evidence type="ECO:0000256" key="7">
    <source>
        <dbReference type="ARBA" id="ARBA00022729"/>
    </source>
</evidence>
<keyword evidence="10" id="KW-0418">Kinase</keyword>
<dbReference type="CDD" id="cd14688">
    <property type="entry name" value="bZIP_YAP"/>
    <property type="match status" value="1"/>
</dbReference>
<evidence type="ECO:0000259" key="26">
    <source>
        <dbReference type="PROSITE" id="PS51293"/>
    </source>
</evidence>
<dbReference type="SUPFAM" id="SSF46689">
    <property type="entry name" value="Homeodomain-like"/>
    <property type="match status" value="2"/>
</dbReference>
<dbReference type="PROSITE" id="PS00107">
    <property type="entry name" value="PROTEIN_KINASE_ATP"/>
    <property type="match status" value="1"/>
</dbReference>
<dbReference type="FunFam" id="1.10.10.10:FF:001155">
    <property type="entry name" value="Transcriptional adapter"/>
    <property type="match status" value="1"/>
</dbReference>
<dbReference type="GO" id="GO:0007399">
    <property type="term" value="P:nervous system development"/>
    <property type="evidence" value="ECO:0007669"/>
    <property type="project" value="UniProtKB-ARBA"/>
</dbReference>
<reference evidence="28" key="2">
    <citation type="submission" date="2020-05" db="UniProtKB">
        <authorList>
            <consortium name="EnsemblMetazoa"/>
        </authorList>
    </citation>
    <scope>IDENTIFICATION</scope>
</reference>
<keyword evidence="9 20" id="KW-0547">Nucleotide-binding</keyword>
<evidence type="ECO:0000256" key="8">
    <source>
        <dbReference type="ARBA" id="ARBA00022737"/>
    </source>
</evidence>
<feature type="compositionally biased region" description="Low complexity" evidence="21">
    <location>
        <begin position="1207"/>
        <end position="1216"/>
    </location>
</feature>
<evidence type="ECO:0000256" key="22">
    <source>
        <dbReference type="SAM" id="Phobius"/>
    </source>
</evidence>
<evidence type="ECO:0000259" key="24">
    <source>
        <dbReference type="PROSITE" id="PS50090"/>
    </source>
</evidence>
<feature type="compositionally biased region" description="Acidic residues" evidence="21">
    <location>
        <begin position="221"/>
        <end position="239"/>
    </location>
</feature>
<dbReference type="EMBL" id="KE524949">
    <property type="protein sequence ID" value="KFB38569.1"/>
    <property type="molecule type" value="Genomic_DNA"/>
</dbReference>
<dbReference type="SMART" id="SM00409">
    <property type="entry name" value="IG"/>
    <property type="match status" value="3"/>
</dbReference>
<feature type="compositionally biased region" description="Basic and acidic residues" evidence="21">
    <location>
        <begin position="1247"/>
        <end position="1273"/>
    </location>
</feature>
<evidence type="ECO:0000256" key="21">
    <source>
        <dbReference type="SAM" id="MobiDB-lite"/>
    </source>
</evidence>
<dbReference type="InterPro" id="IPR009057">
    <property type="entry name" value="Homeodomain-like_sf"/>
</dbReference>
<dbReference type="Proteomes" id="UP000030765">
    <property type="component" value="Unassembled WGS sequence"/>
</dbReference>
<dbReference type="InterPro" id="IPR017441">
    <property type="entry name" value="Protein_kinase_ATP_BS"/>
</dbReference>
<sequence length="1410" mass="157874">MCSIVLRFKSVRKTDAGYYSCGSEYNEWSNLTLSVFSQETDQYQSDGAGMANLERKSLHPPAPVATGSLDQLDIMDNELKEGPPKFVGAPQSEQSQQQPQAFHREVGEPFRLRCDAVGQPKPQIRWLKDGQEYRDNSFKSTLVFKQLLASDAGTYVCEVCNRHGCVNSTTVLEVVEPGEPEPAYIQHNNMESHSQLQGDSGREFPAPISRHYPGIYKPQPEEDMDGDEDDHEGDEDDEGPTVGGHGTEDSTGAMNDTDKAPFFTKWEQMTKLLPKPSGNMVRLRCPADGQPKPNITWTKDGGEIDRTMGQVKKVNWAIVLEDLVPQDSGFYNCLVCNRVGCINFTTKLEVNDRVNHRPIFTKAPSNATVLVGGNVTMECRVLSDLTTHIQWVKSKGVCDDKCANLSKKIQTDPDNPEVLTLENVTHADAGWYSCIAANGLGAANESAYLQVVDELPPDDIPIAHPVRTHSTLITVMTFVLSVCFLMLAVVVVVVCKKLKREKMKHRAMEHVNQWTKKVIVLKQAVVESSLPGMSEALQMPIVRIEKQRSTLVQSGNCDPTMISEYEFPIDLNWEFPRNKLHLGKSLGEGMFGKVVMAEAHGLVKGQPSTVVAVKMLKEGHTDADVKDLVCEMEVMKMIGKHVNIINLLGCCCKDGPLYVIVEYAPHGNLKNFLRSHRFGSNYEATGGEKEKKILTQKELISFAYQIARGMEHLASRRCIHRDLAARNILVSDNYVMKIADFGLARDIHDQEYYRKTTTGKLPIRWMAPESLEEKFYDSQSDVWSFGVLLWEIMTLGGNPYPSIPTWDNLLEHLKKGKRMEKPPLCSIEIYLFMRECWHYRPEERPTFSEIVQHLDRLVSITSNEEYLDLGLPQLETPPSSDDSDEEDDEEDCVDQAGVEHERCFAAGAEIGPHRNDHSYQFMDSGILSIFRGKGGWSGREELHLLDAIEQYGFGNWEDISKHIESRLPEEAKEEYVSKFLNGTIGRHTWQTAVDQRPILTDHTTDDTGPLSQLLIQKLPPMDCTPEEAAALGYMPNRDDFEREYDPTAEQLVSTLSLQPDDEDVDMLLKLAQVDFYTRRLRERARRKRVVRDYQLIANFFRGNVKRARQNRDQREFRERLRTYSQFYTSLEFERLISSLERERALRIRLSELNRYRWNGIQRIDECIHFEQHVAAAQYRNTGPYGHGRTDNRNKGVSGESGRGGSSGPAASTSAMGPTVPPTSVPSAAVAMGQQAMAAQPHGPPMARRSESDARSSSSTDRRSTHHTDDRVCSDDSYSSKNCSDSLQREAATTPGTQPHQQQQQQQAPAVAAAAAAAGGQKLLQPQHPSSGGAGAGSLAADPAQQPGGQLLTFNEIQLCSSLNMPVTRYLTLKTVLLSRPALDHSIHSVAENIVKKYLVSSGWLQTSPQN</sequence>
<dbReference type="GO" id="GO:0004714">
    <property type="term" value="F:transmembrane receptor protein tyrosine kinase activity"/>
    <property type="evidence" value="ECO:0007669"/>
    <property type="project" value="UniProtKB-EC"/>
</dbReference>
<keyword evidence="29" id="KW-1185">Reference proteome</keyword>
<evidence type="ECO:0000259" key="25">
    <source>
        <dbReference type="PROSITE" id="PS50835"/>
    </source>
</evidence>
<dbReference type="PROSITE" id="PS00109">
    <property type="entry name" value="PROTEIN_KINASE_TYR"/>
    <property type="match status" value="1"/>
</dbReference>
<evidence type="ECO:0000313" key="28">
    <source>
        <dbReference type="EnsemblMetazoa" id="ASIC005943-PA"/>
    </source>
</evidence>
<keyword evidence="17" id="KW-0325">Glycoprotein</keyword>
<evidence type="ECO:0000256" key="15">
    <source>
        <dbReference type="ARBA" id="ARBA00023157"/>
    </source>
</evidence>
<comment type="catalytic activity">
    <reaction evidence="19">
        <text>L-tyrosyl-[protein] + ATP = O-phospho-L-tyrosyl-[protein] + ADP + H(+)</text>
        <dbReference type="Rhea" id="RHEA:10596"/>
        <dbReference type="Rhea" id="RHEA-COMP:10136"/>
        <dbReference type="Rhea" id="RHEA-COMP:20101"/>
        <dbReference type="ChEBI" id="CHEBI:15378"/>
        <dbReference type="ChEBI" id="CHEBI:30616"/>
        <dbReference type="ChEBI" id="CHEBI:46858"/>
        <dbReference type="ChEBI" id="CHEBI:61978"/>
        <dbReference type="ChEBI" id="CHEBI:456216"/>
        <dbReference type="EC" id="2.7.10.1"/>
    </reaction>
</comment>
<dbReference type="PROSITE" id="PS50835">
    <property type="entry name" value="IG_LIKE"/>
    <property type="match status" value="3"/>
</dbReference>
<dbReference type="SMART" id="SM00408">
    <property type="entry name" value="IGc2"/>
    <property type="match status" value="3"/>
</dbReference>
<dbReference type="InterPro" id="IPR056267">
    <property type="entry name" value="Ada2b_C"/>
</dbReference>
<dbReference type="InterPro" id="IPR000719">
    <property type="entry name" value="Prot_kinase_dom"/>
</dbReference>
<dbReference type="InterPro" id="IPR003598">
    <property type="entry name" value="Ig_sub2"/>
</dbReference>
<feature type="region of interest" description="Disordered" evidence="21">
    <location>
        <begin position="1180"/>
        <end position="1341"/>
    </location>
</feature>
<dbReference type="InterPro" id="IPR007110">
    <property type="entry name" value="Ig-like_dom"/>
</dbReference>
<evidence type="ECO:0000256" key="20">
    <source>
        <dbReference type="PROSITE-ProRule" id="PRU10141"/>
    </source>
</evidence>